<accession>A0A5K0U8W2</accession>
<comment type="caution">
    <text evidence="1">The sequence shown here is derived from an EMBL/GenBank/DDBJ whole genome shotgun (WGS) entry which is preliminary data.</text>
</comment>
<proteinExistence type="predicted"/>
<keyword evidence="2" id="KW-1185">Reference proteome</keyword>
<dbReference type="EMBL" id="UPSH01000001">
    <property type="protein sequence ID" value="VBB17566.1"/>
    <property type="molecule type" value="Genomic_DNA"/>
</dbReference>
<sequence>MSVQNRISDVKTYLQTAPVIKGLSEIHIFFSPVDPKPETVKMFVEICEKINEQRKNDDGFIKIKPCHLSLDFRGSGMVRVMQSSRYITSKDMMHVVKECYDEADLMQKMFNDAFEAKLISEKVEVIREKIEAIASAEGVPVTNEEAKKFDRYFEYHIKVKRKNLLNSQNVDPIDDDEVKELVQLSHKLSEKFGRPVPLSFVNNMFHQRFLNVRFEGVGSAEAGAYVKEVEHAISSTKNFMWDKTISEYVWFDSFRALDKGWIDFE</sequence>
<evidence type="ECO:0000313" key="2">
    <source>
        <dbReference type="Proteomes" id="UP000594342"/>
    </source>
</evidence>
<evidence type="ECO:0000313" key="1">
    <source>
        <dbReference type="EMBL" id="VBB17566.1"/>
    </source>
</evidence>
<gene>
    <name evidence="1" type="ORF">YASMINEVIRUS_28</name>
</gene>
<dbReference type="Proteomes" id="UP000594342">
    <property type="component" value="Unassembled WGS sequence"/>
</dbReference>
<organism evidence="1 2">
    <name type="scientific">Yasminevirus sp. GU-2018</name>
    <dbReference type="NCBI Taxonomy" id="2420051"/>
    <lineage>
        <taxon>Viruses</taxon>
        <taxon>Varidnaviria</taxon>
        <taxon>Bamfordvirae</taxon>
        <taxon>Nucleocytoviricota</taxon>
        <taxon>Megaviricetes</taxon>
        <taxon>Imitervirales</taxon>
        <taxon>Mimiviridae</taxon>
        <taxon>Klosneuvirinae</taxon>
        <taxon>Yasminevirus</taxon>
        <taxon>Yasminevirus saudimassiliense</taxon>
    </lineage>
</organism>
<protein>
    <submittedName>
        <fullName evidence="1">Uncharacterized protein</fullName>
    </submittedName>
</protein>
<reference evidence="1 2" key="1">
    <citation type="submission" date="2018-10" db="EMBL/GenBank/DDBJ databases">
        <authorList>
            <consortium name="IHU Genomes"/>
        </authorList>
    </citation>
    <scope>NUCLEOTIDE SEQUENCE [LARGE SCALE GENOMIC DNA]</scope>
    <source>
        <strain evidence="1 2">A1</strain>
    </source>
</reference>
<name>A0A5K0U8W2_9VIRU</name>